<dbReference type="WBParaSite" id="TCNE_0000276501-mRNA-1">
    <property type="protein sequence ID" value="TCNE_0000276501-mRNA-1"/>
    <property type="gene ID" value="TCNE_0000276501"/>
</dbReference>
<accession>A0A183U2P5</accession>
<dbReference type="Proteomes" id="UP000050794">
    <property type="component" value="Unassembled WGS sequence"/>
</dbReference>
<dbReference type="EMBL" id="UYWY01003018">
    <property type="protein sequence ID" value="VDM28482.1"/>
    <property type="molecule type" value="Genomic_DNA"/>
</dbReference>
<keyword evidence="1" id="KW-0472">Membrane</keyword>
<protein>
    <submittedName>
        <fullName evidence="4">Odorant receptor</fullName>
    </submittedName>
</protein>
<organism evidence="3 4">
    <name type="scientific">Toxocara canis</name>
    <name type="common">Canine roundworm</name>
    <dbReference type="NCBI Taxonomy" id="6265"/>
    <lineage>
        <taxon>Eukaryota</taxon>
        <taxon>Metazoa</taxon>
        <taxon>Ecdysozoa</taxon>
        <taxon>Nematoda</taxon>
        <taxon>Chromadorea</taxon>
        <taxon>Rhabditida</taxon>
        <taxon>Spirurina</taxon>
        <taxon>Ascaridomorpha</taxon>
        <taxon>Ascaridoidea</taxon>
        <taxon>Toxocaridae</taxon>
        <taxon>Toxocara</taxon>
    </lineage>
</organism>
<evidence type="ECO:0000313" key="4">
    <source>
        <dbReference type="WBParaSite" id="TCNE_0000276501-mRNA-1"/>
    </source>
</evidence>
<proteinExistence type="predicted"/>
<evidence type="ECO:0000313" key="3">
    <source>
        <dbReference type="Proteomes" id="UP000050794"/>
    </source>
</evidence>
<dbReference type="AlphaFoldDB" id="A0A183U2P5"/>
<keyword evidence="1" id="KW-1133">Transmembrane helix</keyword>
<feature type="transmembrane region" description="Helical" evidence="1">
    <location>
        <begin position="75"/>
        <end position="98"/>
    </location>
</feature>
<evidence type="ECO:0000256" key="1">
    <source>
        <dbReference type="SAM" id="Phobius"/>
    </source>
</evidence>
<name>A0A183U2P5_TOXCA</name>
<reference evidence="2 3" key="2">
    <citation type="submission" date="2018-11" db="EMBL/GenBank/DDBJ databases">
        <authorList>
            <consortium name="Pathogen Informatics"/>
        </authorList>
    </citation>
    <scope>NUCLEOTIDE SEQUENCE [LARGE SCALE GENOMIC DNA]</scope>
</reference>
<keyword evidence="3" id="KW-1185">Reference proteome</keyword>
<sequence length="173" mass="19812">MVHTDSVALSSMQNAYNWRVERLPPVNQTSPQHNSFEKFVIWEEQMEGILPLLYVERSLAKLQLFECELKFSETYMLFTITYIAIGLALTTIAIEIAADTLKKLHYFGRKIENVANVHIWFGGKKLTMKQLIRNLGDQFNLPVSTIKNLNLDHFVDQAIKVEAGEIPSLRVSS</sequence>
<gene>
    <name evidence="2" type="ORF">TCNE_LOCUS2765</name>
</gene>
<evidence type="ECO:0000313" key="2">
    <source>
        <dbReference type="EMBL" id="VDM28482.1"/>
    </source>
</evidence>
<reference evidence="4" key="1">
    <citation type="submission" date="2016-06" db="UniProtKB">
        <authorList>
            <consortium name="WormBaseParasite"/>
        </authorList>
    </citation>
    <scope>IDENTIFICATION</scope>
</reference>
<keyword evidence="1" id="KW-0812">Transmembrane</keyword>